<keyword evidence="9 13" id="KW-0238">DNA-binding</keyword>
<feature type="active site" evidence="13">
    <location>
        <position position="70"/>
    </location>
</feature>
<feature type="compositionally biased region" description="Low complexity" evidence="15">
    <location>
        <begin position="181"/>
        <end position="197"/>
    </location>
</feature>
<dbReference type="PROSITE" id="PS01321">
    <property type="entry name" value="RUVC"/>
    <property type="match status" value="1"/>
</dbReference>
<dbReference type="EC" id="3.1.21.10" evidence="13 14"/>
<feature type="binding site" evidence="13">
    <location>
        <position position="143"/>
    </location>
    <ligand>
        <name>Mg(2+)</name>
        <dbReference type="ChEBI" id="CHEBI:18420"/>
        <label>1</label>
    </ligand>
</feature>
<sequence length="208" mass="22301">MTHVLGIDPGLTRLGMGIVELLPGRKLEFVHVEVLTSAPDTPLERRLLHLGSAIERILAGSEKPAAIALERVFAQSNLPSVMGVAQISGIVLYHAAKYGVPITMYTPNEVKSQVTGYGAADKTQVTQMVTKILRLAQPPKPADAADALALAITHAWQLSRGKAAAAPTLQQAVAKQLRGRAQQQPTAAQLAWQAAEAKNGRRRQNGRR</sequence>
<protein>
    <recommendedName>
        <fullName evidence="13 14">Crossover junction endodeoxyribonuclease RuvC</fullName>
        <ecNumber evidence="13 14">3.1.21.10</ecNumber>
    </recommendedName>
    <alternativeName>
        <fullName evidence="13">Holliday junction nuclease RuvC</fullName>
    </alternativeName>
    <alternativeName>
        <fullName evidence="13">Holliday junction resolvase RuvC</fullName>
    </alternativeName>
</protein>
<feature type="binding site" evidence="13">
    <location>
        <position position="8"/>
    </location>
    <ligand>
        <name>Mg(2+)</name>
        <dbReference type="ChEBI" id="CHEBI:18420"/>
        <label>1</label>
    </ligand>
</feature>
<feature type="binding site" evidence="13">
    <location>
        <position position="70"/>
    </location>
    <ligand>
        <name>Mg(2+)</name>
        <dbReference type="ChEBI" id="CHEBI:18420"/>
        <label>2</label>
    </ligand>
</feature>
<dbReference type="InterPro" id="IPR036397">
    <property type="entry name" value="RNaseH_sf"/>
</dbReference>
<comment type="subcellular location">
    <subcellularLocation>
        <location evidence="13">Cytoplasm</location>
    </subcellularLocation>
</comment>
<dbReference type="CDD" id="cd16962">
    <property type="entry name" value="RuvC"/>
    <property type="match status" value="1"/>
</dbReference>
<keyword evidence="6 13" id="KW-0227">DNA damage</keyword>
<gene>
    <name evidence="13" type="primary">ruvC</name>
    <name evidence="16" type="ORF">F5897_000106</name>
</gene>
<comment type="caution">
    <text evidence="16">The sequence shown here is derived from an EMBL/GenBank/DDBJ whole genome shotgun (WGS) entry which is preliminary data.</text>
</comment>
<keyword evidence="8 13" id="KW-0460">Magnesium</keyword>
<evidence type="ECO:0000256" key="7">
    <source>
        <dbReference type="ARBA" id="ARBA00022801"/>
    </source>
</evidence>
<comment type="function">
    <text evidence="13">The RuvA-RuvB-RuvC complex processes Holliday junction (HJ) DNA during genetic recombination and DNA repair. Endonuclease that resolves HJ intermediates. Cleaves cruciform DNA by making single-stranded nicks across the HJ at symmetrical positions within the homologous arms, yielding a 5'-phosphate and a 3'-hydroxyl group; requires a central core of homology in the junction. The consensus cleavage sequence is 5'-(A/T)TT(C/G)-3'. Cleavage occurs on the 3'-side of the TT dinucleotide at the point of strand exchange. HJ branch migration catalyzed by RuvA-RuvB allows RuvC to scan DNA until it finds its consensus sequence, where it cleaves and resolves the cruciform DNA.</text>
</comment>
<feature type="active site" evidence="13">
    <location>
        <position position="8"/>
    </location>
</feature>
<evidence type="ECO:0000256" key="8">
    <source>
        <dbReference type="ARBA" id="ARBA00022842"/>
    </source>
</evidence>
<evidence type="ECO:0000256" key="6">
    <source>
        <dbReference type="ARBA" id="ARBA00022763"/>
    </source>
</evidence>
<dbReference type="Gene3D" id="3.30.420.10">
    <property type="entry name" value="Ribonuclease H-like superfamily/Ribonuclease H"/>
    <property type="match status" value="1"/>
</dbReference>
<dbReference type="GO" id="GO:0006310">
    <property type="term" value="P:DNA recombination"/>
    <property type="evidence" value="ECO:0007669"/>
    <property type="project" value="UniProtKB-UniRule"/>
</dbReference>
<dbReference type="GO" id="GO:0006281">
    <property type="term" value="P:DNA repair"/>
    <property type="evidence" value="ECO:0007669"/>
    <property type="project" value="UniProtKB-UniRule"/>
</dbReference>
<dbReference type="PRINTS" id="PR00696">
    <property type="entry name" value="RSOLVASERUVC"/>
</dbReference>
<proteinExistence type="inferred from homology"/>
<evidence type="ECO:0000256" key="10">
    <source>
        <dbReference type="ARBA" id="ARBA00023172"/>
    </source>
</evidence>
<evidence type="ECO:0000256" key="9">
    <source>
        <dbReference type="ARBA" id="ARBA00023125"/>
    </source>
</evidence>
<comment type="catalytic activity">
    <reaction evidence="12 13">
        <text>Endonucleolytic cleavage at a junction such as a reciprocal single-stranded crossover between two homologous DNA duplexes (Holliday junction).</text>
        <dbReference type="EC" id="3.1.21.10"/>
    </reaction>
</comment>
<reference evidence="16" key="1">
    <citation type="submission" date="2020-08" db="EMBL/GenBank/DDBJ databases">
        <title>Sequencing the genomes of 1000 actinobacteria strains.</title>
        <authorList>
            <person name="Klenk H.-P."/>
        </authorList>
    </citation>
    <scope>NUCLEOTIDE SEQUENCE [LARGE SCALE GENOMIC DNA]</scope>
    <source>
        <strain evidence="16">DSM 27064</strain>
    </source>
</reference>
<evidence type="ECO:0000256" key="12">
    <source>
        <dbReference type="ARBA" id="ARBA00029354"/>
    </source>
</evidence>
<keyword evidence="10 13" id="KW-0233">DNA recombination</keyword>
<dbReference type="Proteomes" id="UP000571183">
    <property type="component" value="Unassembled WGS sequence"/>
</dbReference>
<dbReference type="RefSeq" id="WP_183304106.1">
    <property type="nucleotide sequence ID" value="NZ_JACIFD010000001.1"/>
</dbReference>
<dbReference type="InterPro" id="IPR002176">
    <property type="entry name" value="X-over_junc_endoDNase_RuvC"/>
</dbReference>
<dbReference type="GO" id="GO:0005737">
    <property type="term" value="C:cytoplasm"/>
    <property type="evidence" value="ECO:0007669"/>
    <property type="project" value="UniProtKB-SubCell"/>
</dbReference>
<dbReference type="GO" id="GO:0048476">
    <property type="term" value="C:Holliday junction resolvase complex"/>
    <property type="evidence" value="ECO:0007669"/>
    <property type="project" value="UniProtKB-UniRule"/>
</dbReference>
<comment type="similarity">
    <text evidence="1 13">Belongs to the RuvC family.</text>
</comment>
<accession>A0A840DDV9</accession>
<evidence type="ECO:0000313" key="17">
    <source>
        <dbReference type="Proteomes" id="UP000571183"/>
    </source>
</evidence>
<comment type="cofactor">
    <cofactor evidence="13">
        <name>Mg(2+)</name>
        <dbReference type="ChEBI" id="CHEBI:18420"/>
    </cofactor>
    <text evidence="13">Binds 2 Mg(2+) ion per subunit.</text>
</comment>
<organism evidence="16 17">
    <name type="scientific">Canibacter oris</name>
    <dbReference type="NCBI Taxonomy" id="1365628"/>
    <lineage>
        <taxon>Bacteria</taxon>
        <taxon>Bacillati</taxon>
        <taxon>Actinomycetota</taxon>
        <taxon>Actinomycetes</taxon>
        <taxon>Micrococcales</taxon>
        <taxon>Microbacteriaceae</taxon>
        <taxon>Canibacter</taxon>
    </lineage>
</organism>
<evidence type="ECO:0000256" key="1">
    <source>
        <dbReference type="ARBA" id="ARBA00009518"/>
    </source>
</evidence>
<dbReference type="PANTHER" id="PTHR30194:SF3">
    <property type="entry name" value="CROSSOVER JUNCTION ENDODEOXYRIBONUCLEASE RUVC"/>
    <property type="match status" value="1"/>
</dbReference>
<feature type="active site" evidence="13">
    <location>
        <position position="143"/>
    </location>
</feature>
<evidence type="ECO:0000256" key="5">
    <source>
        <dbReference type="ARBA" id="ARBA00022759"/>
    </source>
</evidence>
<evidence type="ECO:0000256" key="15">
    <source>
        <dbReference type="SAM" id="MobiDB-lite"/>
    </source>
</evidence>
<dbReference type="GO" id="GO:0003677">
    <property type="term" value="F:DNA binding"/>
    <property type="evidence" value="ECO:0007669"/>
    <property type="project" value="UniProtKB-KW"/>
</dbReference>
<feature type="region of interest" description="Disordered" evidence="15">
    <location>
        <begin position="180"/>
        <end position="208"/>
    </location>
</feature>
<dbReference type="SUPFAM" id="SSF53098">
    <property type="entry name" value="Ribonuclease H-like"/>
    <property type="match status" value="1"/>
</dbReference>
<dbReference type="HAMAP" id="MF_00034">
    <property type="entry name" value="RuvC"/>
    <property type="match status" value="1"/>
</dbReference>
<dbReference type="FunFam" id="3.30.420.10:FF:000002">
    <property type="entry name" value="Crossover junction endodeoxyribonuclease RuvC"/>
    <property type="match status" value="1"/>
</dbReference>
<keyword evidence="4 13" id="KW-0479">Metal-binding</keyword>
<dbReference type="NCBIfam" id="TIGR00228">
    <property type="entry name" value="ruvC"/>
    <property type="match status" value="1"/>
</dbReference>
<keyword evidence="17" id="KW-1185">Reference proteome</keyword>
<evidence type="ECO:0000256" key="3">
    <source>
        <dbReference type="ARBA" id="ARBA00022722"/>
    </source>
</evidence>
<evidence type="ECO:0000313" key="16">
    <source>
        <dbReference type="EMBL" id="MBB4070830.1"/>
    </source>
</evidence>
<dbReference type="GO" id="GO:0008821">
    <property type="term" value="F:crossover junction DNA endonuclease activity"/>
    <property type="evidence" value="ECO:0007669"/>
    <property type="project" value="UniProtKB-UniRule"/>
</dbReference>
<evidence type="ECO:0000256" key="11">
    <source>
        <dbReference type="ARBA" id="ARBA00023204"/>
    </source>
</evidence>
<dbReference type="Pfam" id="PF02075">
    <property type="entry name" value="RuvC"/>
    <property type="match status" value="1"/>
</dbReference>
<keyword evidence="7 13" id="KW-0378">Hydrolase</keyword>
<comment type="subunit">
    <text evidence="13">Homodimer which binds Holliday junction (HJ) DNA. The HJ becomes 2-fold symmetrical on binding to RuvC with unstacked arms; it has a different conformation from HJ DNA in complex with RuvA. In the full resolvosome a probable DNA-RuvA(4)-RuvB(12)-RuvC(2) complex forms which resolves the HJ.</text>
</comment>
<dbReference type="InterPro" id="IPR012337">
    <property type="entry name" value="RNaseH-like_sf"/>
</dbReference>
<keyword evidence="5 13" id="KW-0255">Endonuclease</keyword>
<dbReference type="AlphaFoldDB" id="A0A840DDV9"/>
<keyword evidence="3 13" id="KW-0540">Nuclease</keyword>
<keyword evidence="2 13" id="KW-0963">Cytoplasm</keyword>
<keyword evidence="11 13" id="KW-0234">DNA repair</keyword>
<name>A0A840DDV9_9MICO</name>
<dbReference type="PANTHER" id="PTHR30194">
    <property type="entry name" value="CROSSOVER JUNCTION ENDODEOXYRIBONUCLEASE RUVC"/>
    <property type="match status" value="1"/>
</dbReference>
<evidence type="ECO:0000256" key="13">
    <source>
        <dbReference type="HAMAP-Rule" id="MF_00034"/>
    </source>
</evidence>
<evidence type="ECO:0000256" key="2">
    <source>
        <dbReference type="ARBA" id="ARBA00022490"/>
    </source>
</evidence>
<evidence type="ECO:0000256" key="14">
    <source>
        <dbReference type="NCBIfam" id="TIGR00228"/>
    </source>
</evidence>
<evidence type="ECO:0000256" key="4">
    <source>
        <dbReference type="ARBA" id="ARBA00022723"/>
    </source>
</evidence>
<dbReference type="GO" id="GO:0000287">
    <property type="term" value="F:magnesium ion binding"/>
    <property type="evidence" value="ECO:0007669"/>
    <property type="project" value="UniProtKB-UniRule"/>
</dbReference>
<dbReference type="EMBL" id="JACIFD010000001">
    <property type="protein sequence ID" value="MBB4070830.1"/>
    <property type="molecule type" value="Genomic_DNA"/>
</dbReference>
<dbReference type="InterPro" id="IPR020563">
    <property type="entry name" value="X-over_junc_endoDNase_Mg_BS"/>
</dbReference>